<evidence type="ECO:0000313" key="2">
    <source>
        <dbReference type="Proteomes" id="UP001153076"/>
    </source>
</evidence>
<protein>
    <recommendedName>
        <fullName evidence="3">DUF4283 domain-containing protein</fullName>
    </recommendedName>
</protein>
<dbReference type="EMBL" id="JAKOGI010000340">
    <property type="protein sequence ID" value="KAJ8436508.1"/>
    <property type="molecule type" value="Genomic_DNA"/>
</dbReference>
<evidence type="ECO:0008006" key="3">
    <source>
        <dbReference type="Google" id="ProtNLM"/>
    </source>
</evidence>
<gene>
    <name evidence="1" type="ORF">Cgig2_003206</name>
</gene>
<accession>A0A9Q1K4A0</accession>
<reference evidence="1" key="1">
    <citation type="submission" date="2022-04" db="EMBL/GenBank/DDBJ databases">
        <title>Carnegiea gigantea Genome sequencing and assembly v2.</title>
        <authorList>
            <person name="Copetti D."/>
            <person name="Sanderson M.J."/>
            <person name="Burquez A."/>
            <person name="Wojciechowski M.F."/>
        </authorList>
    </citation>
    <scope>NUCLEOTIDE SEQUENCE</scope>
    <source>
        <strain evidence="1">SGP5-SGP5p</strain>
        <tissue evidence="1">Aerial part</tissue>
    </source>
</reference>
<keyword evidence="2" id="KW-1185">Reference proteome</keyword>
<dbReference type="OrthoDB" id="1701901at2759"/>
<proteinExistence type="predicted"/>
<name>A0A9Q1K4A0_9CARY</name>
<dbReference type="Proteomes" id="UP001153076">
    <property type="component" value="Unassembled WGS sequence"/>
</dbReference>
<sequence>MKSIIHNLWKLAKGLVVRDLDVNFFSHADKDYVLNEGLWAFHGHIFLLKHMIRLESPSEVKAYDVPSKKQTTPFGRQLASNIEIDISKQLQRAINVIMVTEKPIWFRFKFVKRLDFRYGCGKLGHVLKGSKTIEGKEGDPNLQYGAWLRTSPLGSRRYSAEY</sequence>
<comment type="caution">
    <text evidence="1">The sequence shown here is derived from an EMBL/GenBank/DDBJ whole genome shotgun (WGS) entry which is preliminary data.</text>
</comment>
<evidence type="ECO:0000313" key="1">
    <source>
        <dbReference type="EMBL" id="KAJ8436508.1"/>
    </source>
</evidence>
<dbReference type="AlphaFoldDB" id="A0A9Q1K4A0"/>
<organism evidence="1 2">
    <name type="scientific">Carnegiea gigantea</name>
    <dbReference type="NCBI Taxonomy" id="171969"/>
    <lineage>
        <taxon>Eukaryota</taxon>
        <taxon>Viridiplantae</taxon>
        <taxon>Streptophyta</taxon>
        <taxon>Embryophyta</taxon>
        <taxon>Tracheophyta</taxon>
        <taxon>Spermatophyta</taxon>
        <taxon>Magnoliopsida</taxon>
        <taxon>eudicotyledons</taxon>
        <taxon>Gunneridae</taxon>
        <taxon>Pentapetalae</taxon>
        <taxon>Caryophyllales</taxon>
        <taxon>Cactineae</taxon>
        <taxon>Cactaceae</taxon>
        <taxon>Cactoideae</taxon>
        <taxon>Echinocereeae</taxon>
        <taxon>Carnegiea</taxon>
    </lineage>
</organism>